<dbReference type="GeneID" id="54281441"/>
<dbReference type="OrthoDB" id="3535423at2759"/>
<keyword evidence="2" id="KW-1185">Reference proteome</keyword>
<sequence>MKLIIAGATGFVGKELLSQGLCNPQVSSIIAISRGPVSAPDGANQFKLKSVVVKDYGTYTTGDRKEFTDAAACIWTVGVIPMKSPNMAFEEVRKICLDDTIGSLNVMVDSNPMKPFRFLYMSGADSERDQTKVPKFMPEYFLMRACAT</sequence>
<evidence type="ECO:0000313" key="2">
    <source>
        <dbReference type="Proteomes" id="UP000799778"/>
    </source>
</evidence>
<dbReference type="Gene3D" id="3.40.50.720">
    <property type="entry name" value="NAD(P)-binding Rossmann-like Domain"/>
    <property type="match status" value="1"/>
</dbReference>
<dbReference type="PANTHER" id="PTHR14097:SF9">
    <property type="entry name" value="EPIMERASE, PUTATIVE (AFU_ORTHOLOGUE AFUA_8G07320)-RELATED"/>
    <property type="match status" value="1"/>
</dbReference>
<accession>A0A6A5X7H6</accession>
<name>A0A6A5X7H6_9PLEO</name>
<dbReference type="RefSeq" id="XP_033377209.1">
    <property type="nucleotide sequence ID" value="XM_033524044.1"/>
</dbReference>
<reference evidence="1" key="1">
    <citation type="journal article" date="2020" name="Stud. Mycol.">
        <title>101 Dothideomycetes genomes: a test case for predicting lifestyles and emergence of pathogens.</title>
        <authorList>
            <person name="Haridas S."/>
            <person name="Albert R."/>
            <person name="Binder M."/>
            <person name="Bloem J."/>
            <person name="Labutti K."/>
            <person name="Salamov A."/>
            <person name="Andreopoulos B."/>
            <person name="Baker S."/>
            <person name="Barry K."/>
            <person name="Bills G."/>
            <person name="Bluhm B."/>
            <person name="Cannon C."/>
            <person name="Castanera R."/>
            <person name="Culley D."/>
            <person name="Daum C."/>
            <person name="Ezra D."/>
            <person name="Gonzalez J."/>
            <person name="Henrissat B."/>
            <person name="Kuo A."/>
            <person name="Liang C."/>
            <person name="Lipzen A."/>
            <person name="Lutzoni F."/>
            <person name="Magnuson J."/>
            <person name="Mondo S."/>
            <person name="Nolan M."/>
            <person name="Ohm R."/>
            <person name="Pangilinan J."/>
            <person name="Park H.-J."/>
            <person name="Ramirez L."/>
            <person name="Alfaro M."/>
            <person name="Sun H."/>
            <person name="Tritt A."/>
            <person name="Yoshinaga Y."/>
            <person name="Zwiers L.-H."/>
            <person name="Turgeon B."/>
            <person name="Goodwin S."/>
            <person name="Spatafora J."/>
            <person name="Crous P."/>
            <person name="Grigoriev I."/>
        </authorList>
    </citation>
    <scope>NUCLEOTIDE SEQUENCE</scope>
    <source>
        <strain evidence="1">CBS 175.79</strain>
    </source>
</reference>
<dbReference type="Proteomes" id="UP000799778">
    <property type="component" value="Unassembled WGS sequence"/>
</dbReference>
<dbReference type="InterPro" id="IPR036291">
    <property type="entry name" value="NAD(P)-bd_dom_sf"/>
</dbReference>
<protein>
    <recommendedName>
        <fullName evidence="3">NAD(P)-binding domain-containing protein</fullName>
    </recommendedName>
</protein>
<organism evidence="1 2">
    <name type="scientific">Aaosphaeria arxii CBS 175.79</name>
    <dbReference type="NCBI Taxonomy" id="1450172"/>
    <lineage>
        <taxon>Eukaryota</taxon>
        <taxon>Fungi</taxon>
        <taxon>Dikarya</taxon>
        <taxon>Ascomycota</taxon>
        <taxon>Pezizomycotina</taxon>
        <taxon>Dothideomycetes</taxon>
        <taxon>Pleosporomycetidae</taxon>
        <taxon>Pleosporales</taxon>
        <taxon>Pleosporales incertae sedis</taxon>
        <taxon>Aaosphaeria</taxon>
    </lineage>
</organism>
<proteinExistence type="predicted"/>
<dbReference type="SUPFAM" id="SSF51735">
    <property type="entry name" value="NAD(P)-binding Rossmann-fold domains"/>
    <property type="match status" value="1"/>
</dbReference>
<evidence type="ECO:0000313" key="1">
    <source>
        <dbReference type="EMBL" id="KAF2008870.1"/>
    </source>
</evidence>
<dbReference type="EMBL" id="ML978081">
    <property type="protein sequence ID" value="KAF2008870.1"/>
    <property type="molecule type" value="Genomic_DNA"/>
</dbReference>
<evidence type="ECO:0008006" key="3">
    <source>
        <dbReference type="Google" id="ProtNLM"/>
    </source>
</evidence>
<dbReference type="PANTHER" id="PTHR14097">
    <property type="entry name" value="OXIDOREDUCTASE HTATIP2"/>
    <property type="match status" value="1"/>
</dbReference>
<dbReference type="AlphaFoldDB" id="A0A6A5X7H6"/>
<gene>
    <name evidence="1" type="ORF">BU24DRAFT_359479</name>
</gene>